<reference evidence="2" key="1">
    <citation type="journal article" date="2015" name="Nat. Genet.">
        <title>The genome and transcriptome of the zoonotic hookworm Ancylostoma ceylanicum identify infection-specific gene families.</title>
        <authorList>
            <person name="Schwarz E.M."/>
            <person name="Hu Y."/>
            <person name="Antoshechkin I."/>
            <person name="Miller M.M."/>
            <person name="Sternberg P.W."/>
            <person name="Aroian R.V."/>
        </authorList>
    </citation>
    <scope>NUCLEOTIDE SEQUENCE</scope>
    <source>
        <strain evidence="2">HY135</strain>
    </source>
</reference>
<dbReference type="Proteomes" id="UP000024635">
    <property type="component" value="Unassembled WGS sequence"/>
</dbReference>
<keyword evidence="2" id="KW-1185">Reference proteome</keyword>
<sequence length="162" mass="18562">MDARVCRTTDARIYNMIRNLPRAQKEVGCQAGTEYNRVQRCMFVRGFAPIYRAFVQERDKPLGTHVTLKCFPRYDSISMSACKRYTQDDKHLGCACFRDGCNVEFLLNRHPTSRVAVLPSLPSVHEWKPDGELLLQENPSTKCCIITPRAPPAMMNFDKMSN</sequence>
<protein>
    <submittedName>
        <fullName evidence="1">Uncharacterized protein</fullName>
    </submittedName>
</protein>
<comment type="caution">
    <text evidence="1">The sequence shown here is derived from an EMBL/GenBank/DDBJ whole genome shotgun (WGS) entry which is preliminary data.</text>
</comment>
<dbReference type="AlphaFoldDB" id="A0A016UN50"/>
<dbReference type="EMBL" id="JARK01001368">
    <property type="protein sequence ID" value="EYC16824.1"/>
    <property type="molecule type" value="Genomic_DNA"/>
</dbReference>
<proteinExistence type="predicted"/>
<accession>A0A016UN50</accession>
<dbReference type="OrthoDB" id="10399661at2759"/>
<evidence type="ECO:0000313" key="2">
    <source>
        <dbReference type="Proteomes" id="UP000024635"/>
    </source>
</evidence>
<gene>
    <name evidence="1" type="primary">Acey_s0032.g2513</name>
    <name evidence="1" type="ORF">Y032_0032g2513</name>
</gene>
<name>A0A016UN50_9BILA</name>
<organism evidence="1 2">
    <name type="scientific">Ancylostoma ceylanicum</name>
    <dbReference type="NCBI Taxonomy" id="53326"/>
    <lineage>
        <taxon>Eukaryota</taxon>
        <taxon>Metazoa</taxon>
        <taxon>Ecdysozoa</taxon>
        <taxon>Nematoda</taxon>
        <taxon>Chromadorea</taxon>
        <taxon>Rhabditida</taxon>
        <taxon>Rhabditina</taxon>
        <taxon>Rhabditomorpha</taxon>
        <taxon>Strongyloidea</taxon>
        <taxon>Ancylostomatidae</taxon>
        <taxon>Ancylostomatinae</taxon>
        <taxon>Ancylostoma</taxon>
    </lineage>
</organism>
<evidence type="ECO:0000313" key="1">
    <source>
        <dbReference type="EMBL" id="EYC16824.1"/>
    </source>
</evidence>